<sequence length="205" mass="21043">MAKGGLTGLSGAKLALLDDNGAIIKGSMGIGDATGVYTVTAQNDLGMASANLTGLAPTLTAIYGNNVKTDVSVGKAQPSVALVINALDIDTKYRVLGYEKDTTTGGYTPTGKASKVALLLQTNLLNGDSVYFGFQNGTLVEGAGVNMATDTQNETRQTDQMTYSPNATDKMPVGYKVYVSSATGFSESAMMAEVFGATAPAQQAS</sequence>
<reference evidence="1 2" key="1">
    <citation type="submission" date="2020-04" db="EMBL/GenBank/DDBJ databases">
        <title>MicrobeNet Type strains.</title>
        <authorList>
            <person name="Nicholson A.C."/>
        </authorList>
    </citation>
    <scope>NUCLEOTIDE SEQUENCE [LARGE SCALE GENOMIC DNA]</scope>
    <source>
        <strain evidence="1 2">CCUG 61472</strain>
    </source>
</reference>
<dbReference type="Pfam" id="PF04630">
    <property type="entry name" value="Phage_TTP_1"/>
    <property type="match status" value="1"/>
</dbReference>
<accession>A0A7X6N6J3</accession>
<organism evidence="1 2">
    <name type="scientific">Periweissella fabalis</name>
    <dbReference type="NCBI Taxonomy" id="1070421"/>
    <lineage>
        <taxon>Bacteria</taxon>
        <taxon>Bacillati</taxon>
        <taxon>Bacillota</taxon>
        <taxon>Bacilli</taxon>
        <taxon>Lactobacillales</taxon>
        <taxon>Lactobacillaceae</taxon>
        <taxon>Periweissella</taxon>
    </lineage>
</organism>
<keyword evidence="2" id="KW-1185">Reference proteome</keyword>
<evidence type="ECO:0000313" key="1">
    <source>
        <dbReference type="EMBL" id="NKZ24953.1"/>
    </source>
</evidence>
<gene>
    <name evidence="1" type="ORF">HF964_09150</name>
</gene>
<evidence type="ECO:0000313" key="2">
    <source>
        <dbReference type="Proteomes" id="UP000549765"/>
    </source>
</evidence>
<dbReference type="Proteomes" id="UP000549765">
    <property type="component" value="Unassembled WGS sequence"/>
</dbReference>
<protein>
    <submittedName>
        <fullName evidence="1">Phage tail protein</fullName>
    </submittedName>
</protein>
<name>A0A7X6N6J3_9LACO</name>
<dbReference type="InterPro" id="IPR006724">
    <property type="entry name" value="Phage_TTP"/>
</dbReference>
<dbReference type="AlphaFoldDB" id="A0A7X6N6J3"/>
<comment type="caution">
    <text evidence="1">The sequence shown here is derived from an EMBL/GenBank/DDBJ whole genome shotgun (WGS) entry which is preliminary data.</text>
</comment>
<dbReference type="RefSeq" id="WP_168722748.1">
    <property type="nucleotide sequence ID" value="NZ_JAAXPN010000012.1"/>
</dbReference>
<proteinExistence type="predicted"/>
<dbReference type="EMBL" id="JAAXPN010000012">
    <property type="protein sequence ID" value="NKZ24953.1"/>
    <property type="molecule type" value="Genomic_DNA"/>
</dbReference>